<evidence type="ECO:0000259" key="1">
    <source>
        <dbReference type="Pfam" id="PF00535"/>
    </source>
</evidence>
<dbReference type="Pfam" id="PF00535">
    <property type="entry name" value="Glycos_transf_2"/>
    <property type="match status" value="1"/>
</dbReference>
<accession>A0ABR8ZEM0</accession>
<comment type="caution">
    <text evidence="2">The sequence shown here is derived from an EMBL/GenBank/DDBJ whole genome shotgun (WGS) entry which is preliminary data.</text>
</comment>
<dbReference type="PANTHER" id="PTHR22916:SF3">
    <property type="entry name" value="UDP-GLCNAC:BETAGAL BETA-1,3-N-ACETYLGLUCOSAMINYLTRANSFERASE-LIKE PROTEIN 1"/>
    <property type="match status" value="1"/>
</dbReference>
<dbReference type="RefSeq" id="WP_191737595.1">
    <property type="nucleotide sequence ID" value="NZ_JACYFS010000005.1"/>
</dbReference>
<dbReference type="InterPro" id="IPR029044">
    <property type="entry name" value="Nucleotide-diphossugar_trans"/>
</dbReference>
<dbReference type="CDD" id="cd04196">
    <property type="entry name" value="GT_2_like_d"/>
    <property type="match status" value="1"/>
</dbReference>
<keyword evidence="3" id="KW-1185">Reference proteome</keyword>
<gene>
    <name evidence="2" type="ORF">IC610_15050</name>
</gene>
<organism evidence="2 3">
    <name type="scientific">Chryseobacterium caseinilyticum</name>
    <dbReference type="NCBI Taxonomy" id="2771428"/>
    <lineage>
        <taxon>Bacteria</taxon>
        <taxon>Pseudomonadati</taxon>
        <taxon>Bacteroidota</taxon>
        <taxon>Flavobacteriia</taxon>
        <taxon>Flavobacteriales</taxon>
        <taxon>Weeksellaceae</taxon>
        <taxon>Chryseobacterium group</taxon>
        <taxon>Chryseobacterium</taxon>
    </lineage>
</organism>
<evidence type="ECO:0000313" key="3">
    <source>
        <dbReference type="Proteomes" id="UP000637299"/>
    </source>
</evidence>
<sequence length="321" mass="38290">MKISVAICTYNGEKYIEEQLDSILNQKVSVDEIVVCDDLSTDKTWEILKNYKLKYPEIFKIFKNEKTLKSVKNFEKAIKLCTYEIIFLSDQDDYWYPQKTEIFVSKFKENPEMLGYCSNGYLMDENSDIMTEYFTKWDVYEKYLEDNPKNDNFNFLTQKGNFSTGATMAVRADFAKSILPVPILENFHHDEWLTLLATIPGKMGFISQKLINYRVHSSQQVGGIAFLKNSDYFSEIYQYFIFNTINDDFKSIKSRIRAQIDWHNKFLIYYKNNSLQQEQLKKKFFEELKKNMDLLKKKFPFKSFFIYNLDKLLNKRQLKKN</sequence>
<name>A0ABR8ZEM0_9FLAO</name>
<dbReference type="Gene3D" id="3.90.550.10">
    <property type="entry name" value="Spore Coat Polysaccharide Biosynthesis Protein SpsA, Chain A"/>
    <property type="match status" value="1"/>
</dbReference>
<dbReference type="SUPFAM" id="SSF53448">
    <property type="entry name" value="Nucleotide-diphospho-sugar transferases"/>
    <property type="match status" value="1"/>
</dbReference>
<proteinExistence type="predicted"/>
<dbReference type="PANTHER" id="PTHR22916">
    <property type="entry name" value="GLYCOSYLTRANSFERASE"/>
    <property type="match status" value="1"/>
</dbReference>
<reference evidence="2 3" key="1">
    <citation type="submission" date="2020-09" db="EMBL/GenBank/DDBJ databases">
        <title>Genome seq and assembly of Chryseobacterium sp.</title>
        <authorList>
            <person name="Chhetri G."/>
        </authorList>
    </citation>
    <scope>NUCLEOTIDE SEQUENCE [LARGE SCALE GENOMIC DNA]</scope>
    <source>
        <strain evidence="2 3">GCR10</strain>
    </source>
</reference>
<protein>
    <submittedName>
        <fullName evidence="2">Glycosyltransferase family 2 protein</fullName>
    </submittedName>
</protein>
<dbReference type="EMBL" id="JACYFS010000005">
    <property type="protein sequence ID" value="MBD8083736.1"/>
    <property type="molecule type" value="Genomic_DNA"/>
</dbReference>
<evidence type="ECO:0000313" key="2">
    <source>
        <dbReference type="EMBL" id="MBD8083736.1"/>
    </source>
</evidence>
<dbReference type="InterPro" id="IPR001173">
    <property type="entry name" value="Glyco_trans_2-like"/>
</dbReference>
<feature type="domain" description="Glycosyltransferase 2-like" evidence="1">
    <location>
        <begin position="4"/>
        <end position="152"/>
    </location>
</feature>
<dbReference type="Proteomes" id="UP000637299">
    <property type="component" value="Unassembled WGS sequence"/>
</dbReference>